<dbReference type="InterPro" id="IPR037185">
    <property type="entry name" value="EmrE-like"/>
</dbReference>
<feature type="transmembrane region" description="Helical" evidence="6">
    <location>
        <begin position="99"/>
        <end position="119"/>
    </location>
</feature>
<dbReference type="RefSeq" id="WP_110941712.1">
    <property type="nucleotide sequence ID" value="NZ_FQZV01000035.1"/>
</dbReference>
<feature type="transmembrane region" description="Helical" evidence="6">
    <location>
        <begin position="276"/>
        <end position="293"/>
    </location>
</feature>
<keyword evidence="4 6" id="KW-1133">Transmembrane helix</keyword>
<comment type="subcellular location">
    <subcellularLocation>
        <location evidence="1">Membrane</location>
        <topology evidence="1">Multi-pass membrane protein</topology>
    </subcellularLocation>
</comment>
<evidence type="ECO:0000256" key="2">
    <source>
        <dbReference type="ARBA" id="ARBA00007362"/>
    </source>
</evidence>
<reference evidence="9" key="1">
    <citation type="submission" date="2016-11" db="EMBL/GenBank/DDBJ databases">
        <authorList>
            <person name="Varghese N."/>
            <person name="Submissions S."/>
        </authorList>
    </citation>
    <scope>NUCLEOTIDE SEQUENCE [LARGE SCALE GENOMIC DNA]</scope>
    <source>
        <strain evidence="9">DSM 17957</strain>
    </source>
</reference>
<evidence type="ECO:0000256" key="5">
    <source>
        <dbReference type="ARBA" id="ARBA00023136"/>
    </source>
</evidence>
<dbReference type="SUPFAM" id="SSF103481">
    <property type="entry name" value="Multidrug resistance efflux transporter EmrE"/>
    <property type="match status" value="2"/>
</dbReference>
<keyword evidence="3 6" id="KW-0812">Transmembrane</keyword>
<feature type="transmembrane region" description="Helical" evidence="6">
    <location>
        <begin position="12"/>
        <end position="34"/>
    </location>
</feature>
<evidence type="ECO:0000259" key="7">
    <source>
        <dbReference type="Pfam" id="PF00892"/>
    </source>
</evidence>
<evidence type="ECO:0000256" key="3">
    <source>
        <dbReference type="ARBA" id="ARBA00022692"/>
    </source>
</evidence>
<dbReference type="InterPro" id="IPR000620">
    <property type="entry name" value="EamA_dom"/>
</dbReference>
<feature type="transmembrane region" description="Helical" evidence="6">
    <location>
        <begin position="72"/>
        <end position="93"/>
    </location>
</feature>
<comment type="similarity">
    <text evidence="2">Belongs to the EamA transporter family.</text>
</comment>
<dbReference type="EMBL" id="FQZV01000035">
    <property type="protein sequence ID" value="SHJ67952.1"/>
    <property type="molecule type" value="Genomic_DNA"/>
</dbReference>
<dbReference type="AlphaFoldDB" id="A0A1M6L9W2"/>
<name>A0A1M6L9W2_9FIRM</name>
<keyword evidence="5 6" id="KW-0472">Membrane</keyword>
<proteinExistence type="inferred from homology"/>
<feature type="transmembrane region" description="Helical" evidence="6">
    <location>
        <begin position="253"/>
        <end position="270"/>
    </location>
</feature>
<gene>
    <name evidence="8" type="ORF">SAMN02745975_02619</name>
</gene>
<dbReference type="InterPro" id="IPR050638">
    <property type="entry name" value="AA-Vitamin_Transporters"/>
</dbReference>
<organism evidence="8 9">
    <name type="scientific">Geosporobacter subterraneus DSM 17957</name>
    <dbReference type="NCBI Taxonomy" id="1121919"/>
    <lineage>
        <taxon>Bacteria</taxon>
        <taxon>Bacillati</taxon>
        <taxon>Bacillota</taxon>
        <taxon>Clostridia</taxon>
        <taxon>Peptostreptococcales</taxon>
        <taxon>Thermotaleaceae</taxon>
        <taxon>Geosporobacter</taxon>
    </lineage>
</organism>
<feature type="transmembrane region" description="Helical" evidence="6">
    <location>
        <begin position="156"/>
        <end position="176"/>
    </location>
</feature>
<evidence type="ECO:0000256" key="6">
    <source>
        <dbReference type="SAM" id="Phobius"/>
    </source>
</evidence>
<accession>A0A1M6L9W2</accession>
<feature type="domain" description="EamA" evidence="7">
    <location>
        <begin position="157"/>
        <end position="291"/>
    </location>
</feature>
<dbReference type="PANTHER" id="PTHR32322:SF2">
    <property type="entry name" value="EAMA DOMAIN-CONTAINING PROTEIN"/>
    <property type="match status" value="1"/>
</dbReference>
<dbReference type="Pfam" id="PF00892">
    <property type="entry name" value="EamA"/>
    <property type="match status" value="2"/>
</dbReference>
<evidence type="ECO:0000313" key="9">
    <source>
        <dbReference type="Proteomes" id="UP000184536"/>
    </source>
</evidence>
<keyword evidence="9" id="KW-1185">Reference proteome</keyword>
<evidence type="ECO:0000256" key="4">
    <source>
        <dbReference type="ARBA" id="ARBA00022989"/>
    </source>
</evidence>
<protein>
    <submittedName>
        <fullName evidence="8">Permease of the drug/metabolite transporter (DMT) superfamily</fullName>
    </submittedName>
</protein>
<sequence length="310" mass="32809">MKDQRSKDHIKVILAFIAVCILWGSTYLAIRIGVSDFPPALFAGLRFFTAGLLVLLFAKIKGMDFPVYFEEYKKIAVVGLLLLLGGNGLVVWAEKWVHSAMASLMVATVPLFMALLETAALKRNSLSLKGWLGLLTGFSGVALLVFSNAATEAINIPGAAMLLAGAFFWASGSVYSKSFTASGSTFSHIGIQMLAAGVALCSIGIAVGELSQVHLSPKGIGAMLYLIFFGSVIAYSCYIYVLQKWPASRAGTYAYVNPVVAILLGAVVLGESVSPSILLSAVVILGSVFIVQTSKTADLGIKTAPQKQKS</sequence>
<feature type="domain" description="EamA" evidence="7">
    <location>
        <begin position="12"/>
        <end position="145"/>
    </location>
</feature>
<feature type="transmembrane region" description="Helical" evidence="6">
    <location>
        <begin position="131"/>
        <end position="150"/>
    </location>
</feature>
<evidence type="ECO:0000256" key="1">
    <source>
        <dbReference type="ARBA" id="ARBA00004141"/>
    </source>
</evidence>
<feature type="transmembrane region" description="Helical" evidence="6">
    <location>
        <begin position="40"/>
        <end position="60"/>
    </location>
</feature>
<dbReference type="GO" id="GO:0016020">
    <property type="term" value="C:membrane"/>
    <property type="evidence" value="ECO:0007669"/>
    <property type="project" value="UniProtKB-SubCell"/>
</dbReference>
<dbReference type="Proteomes" id="UP000184536">
    <property type="component" value="Unassembled WGS sequence"/>
</dbReference>
<feature type="transmembrane region" description="Helical" evidence="6">
    <location>
        <begin position="188"/>
        <end position="208"/>
    </location>
</feature>
<evidence type="ECO:0000313" key="8">
    <source>
        <dbReference type="EMBL" id="SHJ67952.1"/>
    </source>
</evidence>
<feature type="transmembrane region" description="Helical" evidence="6">
    <location>
        <begin position="220"/>
        <end position="241"/>
    </location>
</feature>
<dbReference type="OrthoDB" id="3190463at2"/>
<dbReference type="STRING" id="1121919.SAMN02745975_02619"/>
<dbReference type="PANTHER" id="PTHR32322">
    <property type="entry name" value="INNER MEMBRANE TRANSPORTER"/>
    <property type="match status" value="1"/>
</dbReference>